<sequence>MFEIKRLVLDVLKPHEPDLLEFSEAVAQCGGVSGANVMLLETDREVQTIKITVEGDDIDAIAVEETIDSLGGTIHSFDEVACGEILVEESETRQNFR</sequence>
<proteinExistence type="predicted"/>
<dbReference type="GeneID" id="68617168"/>
<evidence type="ECO:0000313" key="2">
    <source>
        <dbReference type="Proteomes" id="UP001501729"/>
    </source>
</evidence>
<dbReference type="Pfam" id="PF02680">
    <property type="entry name" value="DUF211"/>
    <property type="match status" value="1"/>
</dbReference>
<reference evidence="1 2" key="1">
    <citation type="journal article" date="2019" name="Int. J. Syst. Evol. Microbiol.">
        <title>The Global Catalogue of Microorganisms (GCM) 10K type strain sequencing project: providing services to taxonomists for standard genome sequencing and annotation.</title>
        <authorList>
            <consortium name="The Broad Institute Genomics Platform"/>
            <consortium name="The Broad Institute Genome Sequencing Center for Infectious Disease"/>
            <person name="Wu L."/>
            <person name="Ma J."/>
        </authorList>
    </citation>
    <scope>NUCLEOTIDE SEQUENCE [LARGE SCALE GENOMIC DNA]</scope>
    <source>
        <strain evidence="1 2">JCM 17504</strain>
    </source>
</reference>
<comment type="caution">
    <text evidence="1">The sequence shown here is derived from an EMBL/GenBank/DDBJ whole genome shotgun (WGS) entry which is preliminary data.</text>
</comment>
<keyword evidence="2" id="KW-1185">Reference proteome</keyword>
<dbReference type="PANTHER" id="PTHR42240:SF1">
    <property type="entry name" value="DUF211 DOMAIN-CONTAINING PROTEIN"/>
    <property type="match status" value="1"/>
</dbReference>
<dbReference type="Gene3D" id="3.30.70.1340">
    <property type="entry name" value="MTH889-like domain"/>
    <property type="match status" value="1"/>
</dbReference>
<accession>A0AAV3URB6</accession>
<dbReference type="PANTHER" id="PTHR42240">
    <property type="entry name" value="DUF211 DOMAIN-CONTAINING PROTEIN"/>
    <property type="match status" value="1"/>
</dbReference>
<organism evidence="1 2">
    <name type="scientific">Haladaptatus pallidirubidus</name>
    <dbReference type="NCBI Taxonomy" id="1008152"/>
    <lineage>
        <taxon>Archaea</taxon>
        <taxon>Methanobacteriati</taxon>
        <taxon>Methanobacteriota</taxon>
        <taxon>Stenosarchaea group</taxon>
        <taxon>Halobacteria</taxon>
        <taxon>Halobacteriales</taxon>
        <taxon>Haladaptataceae</taxon>
        <taxon>Haladaptatus</taxon>
    </lineage>
</organism>
<protein>
    <submittedName>
        <fullName evidence="1">DUF211 domain-containing protein</fullName>
    </submittedName>
</protein>
<evidence type="ECO:0000313" key="1">
    <source>
        <dbReference type="EMBL" id="GAA5065098.1"/>
    </source>
</evidence>
<dbReference type="EMBL" id="BAABKX010000030">
    <property type="protein sequence ID" value="GAA5065098.1"/>
    <property type="molecule type" value="Genomic_DNA"/>
</dbReference>
<dbReference type="RefSeq" id="WP_227779031.1">
    <property type="nucleotide sequence ID" value="NZ_BAABKX010000030.1"/>
</dbReference>
<dbReference type="Proteomes" id="UP001501729">
    <property type="component" value="Unassembled WGS sequence"/>
</dbReference>
<dbReference type="InterPro" id="IPR023129">
    <property type="entry name" value="MTH889-like_dom_sf"/>
</dbReference>
<dbReference type="SUPFAM" id="SSF160363">
    <property type="entry name" value="MTH889-like"/>
    <property type="match status" value="1"/>
</dbReference>
<name>A0AAV3URB6_9EURY</name>
<gene>
    <name evidence="1" type="ORF">GCM10025751_55550</name>
</gene>
<dbReference type="InterPro" id="IPR003831">
    <property type="entry name" value="DUF211"/>
</dbReference>
<dbReference type="AlphaFoldDB" id="A0AAV3URB6"/>